<keyword evidence="2" id="KW-1185">Reference proteome</keyword>
<dbReference type="Proteomes" id="UP000000212">
    <property type="component" value="Chromosome"/>
</dbReference>
<sequence>MTKIDESKQYKFSEIIAMLENKELAEGTEVFKSDEKDPLKFSVCFGDTNSLELVGVYNLSVITVPVSGLNVGSQWSIKLPEEDKFYLKAPKRFYHRYLNFDRNDKTYSLSDKEDTTSYETQFTQKEINSMTFDTKFFEKIKVEQCDE</sequence>
<dbReference type="OrthoDB" id="1693033at2"/>
<dbReference type="EMBL" id="HE999757">
    <property type="protein sequence ID" value="CDF59517.1"/>
    <property type="molecule type" value="Genomic_DNA"/>
</dbReference>
<dbReference type="KEGG" id="cml:BN424_2648"/>
<organism evidence="1 2">
    <name type="scientific">Carnobacterium maltaromaticum LMA28</name>
    <dbReference type="NCBI Taxonomy" id="1234679"/>
    <lineage>
        <taxon>Bacteria</taxon>
        <taxon>Bacillati</taxon>
        <taxon>Bacillota</taxon>
        <taxon>Bacilli</taxon>
        <taxon>Lactobacillales</taxon>
        <taxon>Carnobacteriaceae</taxon>
        <taxon>Carnobacterium</taxon>
    </lineage>
</organism>
<dbReference type="AlphaFoldDB" id="R7RTL8"/>
<evidence type="ECO:0000313" key="1">
    <source>
        <dbReference type="EMBL" id="CDF59517.1"/>
    </source>
</evidence>
<evidence type="ECO:0000313" key="2">
    <source>
        <dbReference type="Proteomes" id="UP000000212"/>
    </source>
</evidence>
<gene>
    <name evidence="1" type="ORF">BN424_2648</name>
</gene>
<dbReference type="HOGENOM" id="CLU_1821894_0_0_9"/>
<accession>R7RTL8</accession>
<dbReference type="STRING" id="1234679.BN424_2648"/>
<name>R7RTL8_CARML</name>
<proteinExistence type="predicted"/>
<reference evidence="2" key="1">
    <citation type="journal article" date="2013" name="Genome Announc.">
        <title>Complete Chromosome Sequence of Carnobacterium maltaromaticum LMA 28.</title>
        <authorList>
            <person name="Cailliez-Grimal C."/>
            <person name="Chaillou S."/>
            <person name="Anba-Mondoloni J."/>
            <person name="Loux V."/>
            <person name="Afzal M.I."/>
            <person name="Rahman A."/>
            <person name="Kergourlay G."/>
            <person name="Champomier-Verges M.C."/>
            <person name="Zagorec M."/>
            <person name="Dalgaard P."/>
            <person name="Leisner J.J."/>
            <person name="Prevost H."/>
            <person name="Revol-Junelles A.M."/>
            <person name="Borges F."/>
        </authorList>
    </citation>
    <scope>NUCLEOTIDE SEQUENCE</scope>
    <source>
        <strain evidence="2">LMA28</strain>
    </source>
</reference>
<dbReference type="RefSeq" id="WP_016356571.1">
    <property type="nucleotide sequence ID" value="NC_019425.2"/>
</dbReference>
<protein>
    <submittedName>
        <fullName evidence="1">Uncharacterized protein</fullName>
    </submittedName>
</protein>